<dbReference type="Pfam" id="PF20408">
    <property type="entry name" value="Abhydrolase_11"/>
    <property type="match status" value="1"/>
</dbReference>
<evidence type="ECO:0000313" key="3">
    <source>
        <dbReference type="Proteomes" id="UP000029444"/>
    </source>
</evidence>
<dbReference type="Gene3D" id="3.40.50.1820">
    <property type="entry name" value="alpha/beta hydrolase"/>
    <property type="match status" value="1"/>
</dbReference>
<dbReference type="PANTHER" id="PTHR13136:SF11">
    <property type="entry name" value="TESTIS-EXPRESSED PROTEIN 30"/>
    <property type="match status" value="1"/>
</dbReference>
<dbReference type="eggNOG" id="COG3571">
    <property type="taxonomic scope" value="Bacteria"/>
</dbReference>
<keyword evidence="3" id="KW-1185">Reference proteome</keyword>
<dbReference type="AlphaFoldDB" id="A0A095SQ43"/>
<reference evidence="2 3" key="1">
    <citation type="submission" date="2012-09" db="EMBL/GenBank/DDBJ databases">
        <title>Genome Sequence of alkane-degrading Bacterium Alcanivorax sp. 19-m-6.</title>
        <authorList>
            <person name="Lai Q."/>
            <person name="Shao Z."/>
        </authorList>
    </citation>
    <scope>NUCLEOTIDE SEQUENCE [LARGE SCALE GENOMIC DNA]</scope>
    <source>
        <strain evidence="2 3">19-m-6</strain>
    </source>
</reference>
<sequence length="214" mass="23266">MSLTSDLPDLLINAAEQPRALLLLAHGAGAPMDSDFMSLMAAAVAEQGICVARFEFPYMQRRRNEARKFPPDRAPKLLAHFQQVVDQAASMGLPIWIGGKSMGGRMASMLAAEPSLARGLVKGVIALGYPFHPPGKPDNVRTEHLQSLRLPMLICQGTRDPFGKPDEVCGYGLPGNIQVRWLEGGDHDFKPLKRSGRTQEELIAEAAKQVSGLI</sequence>
<organism evidence="2 3">
    <name type="scientific">Alcanivorax nanhaiticus</name>
    <dbReference type="NCBI Taxonomy" id="1177154"/>
    <lineage>
        <taxon>Bacteria</taxon>
        <taxon>Pseudomonadati</taxon>
        <taxon>Pseudomonadota</taxon>
        <taxon>Gammaproteobacteria</taxon>
        <taxon>Oceanospirillales</taxon>
        <taxon>Alcanivoracaceae</taxon>
        <taxon>Alcanivorax</taxon>
    </lineage>
</organism>
<dbReference type="OrthoDB" id="652634at2"/>
<feature type="domain" description="KANL3/Tex30 alpha/beta hydrolase-like" evidence="1">
    <location>
        <begin position="19"/>
        <end position="212"/>
    </location>
</feature>
<evidence type="ECO:0000313" key="2">
    <source>
        <dbReference type="EMBL" id="KGD66469.1"/>
    </source>
</evidence>
<dbReference type="InterPro" id="IPR029058">
    <property type="entry name" value="AB_hydrolase_fold"/>
</dbReference>
<dbReference type="PANTHER" id="PTHR13136">
    <property type="entry name" value="TESTIS DEVELOPMENT PROTEIN PRTD"/>
    <property type="match status" value="1"/>
</dbReference>
<dbReference type="SUPFAM" id="SSF53474">
    <property type="entry name" value="alpha/beta-Hydrolases"/>
    <property type="match status" value="1"/>
</dbReference>
<accession>A0A095SQ43</accession>
<gene>
    <name evidence="2" type="ORF">Y5S_00136</name>
</gene>
<proteinExistence type="predicted"/>
<dbReference type="RefSeq" id="WP_035229391.1">
    <property type="nucleotide sequence ID" value="NZ_ARXV01000001.1"/>
</dbReference>
<protein>
    <submittedName>
        <fullName evidence="2">Alpha/beta hydrolase</fullName>
    </submittedName>
</protein>
<evidence type="ECO:0000259" key="1">
    <source>
        <dbReference type="Pfam" id="PF20408"/>
    </source>
</evidence>
<name>A0A095SQ43_9GAMM</name>
<dbReference type="Proteomes" id="UP000029444">
    <property type="component" value="Unassembled WGS sequence"/>
</dbReference>
<dbReference type="STRING" id="1177154.Y5S_00136"/>
<dbReference type="InterPro" id="IPR026555">
    <property type="entry name" value="NSL3/Tex30"/>
</dbReference>
<comment type="caution">
    <text evidence="2">The sequence shown here is derived from an EMBL/GenBank/DDBJ whole genome shotgun (WGS) entry which is preliminary data.</text>
</comment>
<dbReference type="EMBL" id="ARXV01000001">
    <property type="protein sequence ID" value="KGD66469.1"/>
    <property type="molecule type" value="Genomic_DNA"/>
</dbReference>
<dbReference type="InterPro" id="IPR046879">
    <property type="entry name" value="KANL3/Tex30_Abhydrolase"/>
</dbReference>
<dbReference type="PATRIC" id="fig|1177154.3.peg.137"/>
<dbReference type="GO" id="GO:0016787">
    <property type="term" value="F:hydrolase activity"/>
    <property type="evidence" value="ECO:0007669"/>
    <property type="project" value="UniProtKB-KW"/>
</dbReference>
<keyword evidence="2" id="KW-0378">Hydrolase</keyword>